<evidence type="ECO:0000313" key="2">
    <source>
        <dbReference type="EMBL" id="GBP83364.1"/>
    </source>
</evidence>
<feature type="region of interest" description="Disordered" evidence="1">
    <location>
        <begin position="1"/>
        <end position="41"/>
    </location>
</feature>
<gene>
    <name evidence="2" type="ORF">EVAR_52981_1</name>
</gene>
<organism evidence="2 3">
    <name type="scientific">Eumeta variegata</name>
    <name type="common">Bagworm moth</name>
    <name type="synonym">Eumeta japonica</name>
    <dbReference type="NCBI Taxonomy" id="151549"/>
    <lineage>
        <taxon>Eukaryota</taxon>
        <taxon>Metazoa</taxon>
        <taxon>Ecdysozoa</taxon>
        <taxon>Arthropoda</taxon>
        <taxon>Hexapoda</taxon>
        <taxon>Insecta</taxon>
        <taxon>Pterygota</taxon>
        <taxon>Neoptera</taxon>
        <taxon>Endopterygota</taxon>
        <taxon>Lepidoptera</taxon>
        <taxon>Glossata</taxon>
        <taxon>Ditrysia</taxon>
        <taxon>Tineoidea</taxon>
        <taxon>Psychidae</taxon>
        <taxon>Oiketicinae</taxon>
        <taxon>Eumeta</taxon>
    </lineage>
</organism>
<sequence length="135" mass="15243">MAREHGTKKAIPSRVNAADRGGRNGSIVTPPQDQSVEEEYPSDFAHTMRSEYGTLGRAFEYVAMHQYSVGTWHRNDLFAINNSDTHLKTFRTLNGTRRECRRAMVAAVKRKCISARRRAEPLAAGDRRADLSIHD</sequence>
<keyword evidence="3" id="KW-1185">Reference proteome</keyword>
<dbReference type="Proteomes" id="UP000299102">
    <property type="component" value="Unassembled WGS sequence"/>
</dbReference>
<evidence type="ECO:0000313" key="3">
    <source>
        <dbReference type="Proteomes" id="UP000299102"/>
    </source>
</evidence>
<proteinExistence type="predicted"/>
<name>A0A4C1Z8D0_EUMVA</name>
<dbReference type="EMBL" id="BGZK01001617">
    <property type="protein sequence ID" value="GBP83364.1"/>
    <property type="molecule type" value="Genomic_DNA"/>
</dbReference>
<comment type="caution">
    <text evidence="2">The sequence shown here is derived from an EMBL/GenBank/DDBJ whole genome shotgun (WGS) entry which is preliminary data.</text>
</comment>
<dbReference type="AlphaFoldDB" id="A0A4C1Z8D0"/>
<protein>
    <submittedName>
        <fullName evidence="2">Uncharacterized protein</fullName>
    </submittedName>
</protein>
<reference evidence="2 3" key="1">
    <citation type="journal article" date="2019" name="Commun. Biol.">
        <title>The bagworm genome reveals a unique fibroin gene that provides high tensile strength.</title>
        <authorList>
            <person name="Kono N."/>
            <person name="Nakamura H."/>
            <person name="Ohtoshi R."/>
            <person name="Tomita M."/>
            <person name="Numata K."/>
            <person name="Arakawa K."/>
        </authorList>
    </citation>
    <scope>NUCLEOTIDE SEQUENCE [LARGE SCALE GENOMIC DNA]</scope>
</reference>
<accession>A0A4C1Z8D0</accession>
<evidence type="ECO:0000256" key="1">
    <source>
        <dbReference type="SAM" id="MobiDB-lite"/>
    </source>
</evidence>